<evidence type="ECO:0000313" key="9">
    <source>
        <dbReference type="EMBL" id="URZ10279.1"/>
    </source>
</evidence>
<dbReference type="FunFam" id="3.40.50.300:FF:000108">
    <property type="entry name" value="ATP-dependent RNA helicase RhlE"/>
    <property type="match status" value="1"/>
</dbReference>
<dbReference type="Proteomes" id="UP000190951">
    <property type="component" value="Chromosome"/>
</dbReference>
<dbReference type="GO" id="GO:0006401">
    <property type="term" value="P:RNA catabolic process"/>
    <property type="evidence" value="ECO:0007669"/>
    <property type="project" value="UniProtKB-UniRule"/>
</dbReference>
<gene>
    <name evidence="8 9" type="primary">cshA</name>
    <name evidence="9" type="ORF">CROST_009870</name>
</gene>
<evidence type="ECO:0000256" key="6">
    <source>
        <dbReference type="ARBA" id="ARBA00023016"/>
    </source>
</evidence>
<dbReference type="PROSITE" id="PS51192">
    <property type="entry name" value="HELICASE_ATP_BIND_1"/>
    <property type="match status" value="1"/>
</dbReference>
<evidence type="ECO:0000256" key="1">
    <source>
        <dbReference type="ARBA" id="ARBA00022490"/>
    </source>
</evidence>
<dbReference type="Gene3D" id="3.40.50.300">
    <property type="entry name" value="P-loop containing nucleotide triphosphate hydrolases"/>
    <property type="match status" value="2"/>
</dbReference>
<dbReference type="GO" id="GO:0003724">
    <property type="term" value="F:RNA helicase activity"/>
    <property type="evidence" value="ECO:0007669"/>
    <property type="project" value="UniProtKB-UniRule"/>
</dbReference>
<dbReference type="GO" id="GO:0016787">
    <property type="term" value="F:hydrolase activity"/>
    <property type="evidence" value="ECO:0007669"/>
    <property type="project" value="UniProtKB-KW"/>
</dbReference>
<keyword evidence="6 8" id="KW-0346">Stress response</keyword>
<dbReference type="InterPro" id="IPR057325">
    <property type="entry name" value="DeaD_dimer"/>
</dbReference>
<dbReference type="InterPro" id="IPR014001">
    <property type="entry name" value="Helicase_ATP-bd"/>
</dbReference>
<dbReference type="InterPro" id="IPR030880">
    <property type="entry name" value="DEAD_helicase_CshA"/>
</dbReference>
<dbReference type="SMART" id="SM00490">
    <property type="entry name" value="HELICc"/>
    <property type="match status" value="1"/>
</dbReference>
<proteinExistence type="inferred from homology"/>
<keyword evidence="10" id="KW-1185">Reference proteome</keyword>
<keyword evidence="8" id="KW-0694">RNA-binding</keyword>
<dbReference type="GO" id="GO:0005829">
    <property type="term" value="C:cytosol"/>
    <property type="evidence" value="ECO:0007669"/>
    <property type="project" value="TreeGrafter"/>
</dbReference>
<dbReference type="InterPro" id="IPR000629">
    <property type="entry name" value="RNA-helicase_DEAD-box_CS"/>
</dbReference>
<dbReference type="GO" id="GO:0005524">
    <property type="term" value="F:ATP binding"/>
    <property type="evidence" value="ECO:0007669"/>
    <property type="project" value="UniProtKB-UniRule"/>
</dbReference>
<dbReference type="InterPro" id="IPR014014">
    <property type="entry name" value="RNA_helicase_DEAD_Q_motif"/>
</dbReference>
<comment type="subcellular location">
    <subcellularLocation>
        <location evidence="8">Cytoplasm</location>
    </subcellularLocation>
</comment>
<dbReference type="GO" id="GO:0003723">
    <property type="term" value="F:RNA binding"/>
    <property type="evidence" value="ECO:0007669"/>
    <property type="project" value="UniProtKB-UniRule"/>
</dbReference>
<dbReference type="HAMAP" id="MF_01493">
    <property type="entry name" value="DEAD_helicase_CshA"/>
    <property type="match status" value="1"/>
</dbReference>
<comment type="similarity">
    <text evidence="8">Belongs to the DEAD box helicase family. CshA subfamily.</text>
</comment>
<dbReference type="PROSITE" id="PS51194">
    <property type="entry name" value="HELICASE_CTER"/>
    <property type="match status" value="1"/>
</dbReference>
<dbReference type="CDD" id="cd00268">
    <property type="entry name" value="DEADc"/>
    <property type="match status" value="1"/>
</dbReference>
<dbReference type="SUPFAM" id="SSF52540">
    <property type="entry name" value="P-loop containing nucleoside triphosphate hydrolases"/>
    <property type="match status" value="1"/>
</dbReference>
<dbReference type="CDD" id="cd12252">
    <property type="entry name" value="RRM_DbpA"/>
    <property type="match status" value="1"/>
</dbReference>
<comment type="catalytic activity">
    <reaction evidence="7 8">
        <text>ATP + H2O = ADP + phosphate + H(+)</text>
        <dbReference type="Rhea" id="RHEA:13065"/>
        <dbReference type="ChEBI" id="CHEBI:15377"/>
        <dbReference type="ChEBI" id="CHEBI:15378"/>
        <dbReference type="ChEBI" id="CHEBI:30616"/>
        <dbReference type="ChEBI" id="CHEBI:43474"/>
        <dbReference type="ChEBI" id="CHEBI:456216"/>
        <dbReference type="EC" id="3.6.4.13"/>
    </reaction>
</comment>
<name>A0A1S8M7C9_9CLOT</name>
<evidence type="ECO:0000256" key="3">
    <source>
        <dbReference type="ARBA" id="ARBA00022801"/>
    </source>
</evidence>
<dbReference type="InterPro" id="IPR027417">
    <property type="entry name" value="P-loop_NTPase"/>
</dbReference>
<sequence length="530" mass="60240">MENKKFSDLKLNSSVLKAIDDMGFEEPSNIQAEAIPVVIDGYDMIGQAQTGTGKTVAFGAPIISKIKDINEREGVQAIILTPTRELAIQITDELTRLSKYARVRILPIYGGQSIERQMRAIKRGVDVIVATPGRIMDHIKRKTVRLDKVKFLVLDEADEMLDMGFIDDIEGIIKNISGDRQTMLFSATMPAPIKKLASNYMKKEVKHIAIIKNSLTVERIQQFYFEVKNKDKFEALCRVIDVEEPGITIIFCRTKRGVDELVESMQFRGYNVEGMHGDMSQNQRINTLKKFKENNIDFLVATDVAARGIDVHNVSHVINYDIPQDMESYVHRIGRTGRANAEGIAYSLVTPREYVMIKQIEKFTKSKIRRKEIPTIDDIFETKYNSLTDKIRTNIEKNDFNKYIPFVQKLDDEFNLVDVSAALVKMIFDKEMGFDYSGNDNDKLKNDESVRLFFSAGRKDKLSVKKLLEFIDKSSGVEGSEIGDIDILDKFTFVDVPDRLKDVIIKNCSGKKLSGRKISIEVAKSKKKSK</sequence>
<dbReference type="InterPro" id="IPR012677">
    <property type="entry name" value="Nucleotide-bd_a/b_plait_sf"/>
</dbReference>
<dbReference type="SMART" id="SM00487">
    <property type="entry name" value="DEXDc"/>
    <property type="match status" value="1"/>
</dbReference>
<dbReference type="STRING" id="84029.CROST_10320"/>
<accession>A0A1S8M7C9</accession>
<dbReference type="EC" id="3.6.4.13" evidence="8"/>
<dbReference type="Gene3D" id="3.30.70.330">
    <property type="match status" value="1"/>
</dbReference>
<organism evidence="9 10">
    <name type="scientific">Clostridium felsineum</name>
    <dbReference type="NCBI Taxonomy" id="36839"/>
    <lineage>
        <taxon>Bacteria</taxon>
        <taxon>Bacillati</taxon>
        <taxon>Bacillota</taxon>
        <taxon>Clostridia</taxon>
        <taxon>Eubacteriales</taxon>
        <taxon>Clostridiaceae</taxon>
        <taxon>Clostridium</taxon>
    </lineage>
</organism>
<comment type="function">
    <text evidence="8">DEAD-box RNA helicase possibly involved in RNA degradation. Unwinds dsRNA in both 5'- and 3'-directions, has RNA-dependent ATPase activity.</text>
</comment>
<dbReference type="InterPro" id="IPR005580">
    <property type="entry name" value="DbpA/CsdA_RNA-bd_dom"/>
</dbReference>
<dbReference type="EMBL" id="CP096983">
    <property type="protein sequence ID" value="URZ10279.1"/>
    <property type="molecule type" value="Genomic_DNA"/>
</dbReference>
<keyword evidence="5 8" id="KW-0067">ATP-binding</keyword>
<dbReference type="RefSeq" id="WP_077834265.1">
    <property type="nucleotide sequence ID" value="NZ_CP096983.1"/>
</dbReference>
<dbReference type="InterPro" id="IPR001650">
    <property type="entry name" value="Helicase_C-like"/>
</dbReference>
<reference evidence="9 10" key="1">
    <citation type="submission" date="2022-04" db="EMBL/GenBank/DDBJ databases">
        <title>Genome sequence of C. roseum typestrain.</title>
        <authorList>
            <person name="Poehlein A."/>
            <person name="Schoch T."/>
            <person name="Duerre P."/>
            <person name="Daniel R."/>
        </authorList>
    </citation>
    <scope>NUCLEOTIDE SEQUENCE [LARGE SCALE GENOMIC DNA]</scope>
    <source>
        <strain evidence="9 10">DSM 7320</strain>
    </source>
</reference>
<dbReference type="AlphaFoldDB" id="A0A1S8M7C9"/>
<dbReference type="PROSITE" id="PS00039">
    <property type="entry name" value="DEAD_ATP_HELICASE"/>
    <property type="match status" value="1"/>
</dbReference>
<evidence type="ECO:0000313" key="10">
    <source>
        <dbReference type="Proteomes" id="UP000190951"/>
    </source>
</evidence>
<dbReference type="InterPro" id="IPR011545">
    <property type="entry name" value="DEAD/DEAH_box_helicase_dom"/>
</dbReference>
<dbReference type="PANTHER" id="PTHR47959">
    <property type="entry name" value="ATP-DEPENDENT RNA HELICASE RHLE-RELATED"/>
    <property type="match status" value="1"/>
</dbReference>
<dbReference type="InterPro" id="IPR044742">
    <property type="entry name" value="DEAD/DEAH_RhlB"/>
</dbReference>
<keyword evidence="2 8" id="KW-0547">Nucleotide-binding</keyword>
<keyword evidence="1 8" id="KW-0963">Cytoplasm</keyword>
<dbReference type="InterPro" id="IPR050079">
    <property type="entry name" value="DEAD_box_RNA_helicase"/>
</dbReference>
<dbReference type="PROSITE" id="PS51195">
    <property type="entry name" value="Q_MOTIF"/>
    <property type="match status" value="1"/>
</dbReference>
<evidence type="ECO:0000256" key="7">
    <source>
        <dbReference type="ARBA" id="ARBA00047984"/>
    </source>
</evidence>
<dbReference type="PANTHER" id="PTHR47959:SF13">
    <property type="entry name" value="ATP-DEPENDENT RNA HELICASE RHLE"/>
    <property type="match status" value="1"/>
</dbReference>
<evidence type="ECO:0000256" key="4">
    <source>
        <dbReference type="ARBA" id="ARBA00022806"/>
    </source>
</evidence>
<evidence type="ECO:0000256" key="8">
    <source>
        <dbReference type="HAMAP-Rule" id="MF_01493"/>
    </source>
</evidence>
<keyword evidence="3 8" id="KW-0378">Hydrolase</keyword>
<keyword evidence="4 8" id="KW-0347">Helicase</keyword>
<dbReference type="KEGG" id="crw:CROST_009870"/>
<evidence type="ECO:0000256" key="2">
    <source>
        <dbReference type="ARBA" id="ARBA00022741"/>
    </source>
</evidence>
<dbReference type="Pfam" id="PF03880">
    <property type="entry name" value="DbpA"/>
    <property type="match status" value="1"/>
</dbReference>
<protein>
    <recommendedName>
        <fullName evidence="8">DEAD-box ATP-dependent RNA helicase CshA</fullName>
        <ecNumber evidence="8">3.6.4.13</ecNumber>
    </recommendedName>
</protein>
<comment type="subunit">
    <text evidence="8">Oligomerizes, may be a member of the RNA degradosome.</text>
</comment>
<dbReference type="CDD" id="cd18787">
    <property type="entry name" value="SF2_C_DEAD"/>
    <property type="match status" value="1"/>
</dbReference>
<dbReference type="Pfam" id="PF25399">
    <property type="entry name" value="DeaD_dimer"/>
    <property type="match status" value="1"/>
</dbReference>
<dbReference type="Pfam" id="PF00270">
    <property type="entry name" value="DEAD"/>
    <property type="match status" value="1"/>
</dbReference>
<dbReference type="Pfam" id="PF00271">
    <property type="entry name" value="Helicase_C"/>
    <property type="match status" value="1"/>
</dbReference>
<evidence type="ECO:0000256" key="5">
    <source>
        <dbReference type="ARBA" id="ARBA00022840"/>
    </source>
</evidence>